<reference evidence="5" key="1">
    <citation type="submission" date="2016-05" db="EMBL/GenBank/DDBJ databases">
        <authorList>
            <person name="Lavstsen T."/>
            <person name="Jespersen J.S."/>
        </authorList>
    </citation>
    <scope>NUCLEOTIDE SEQUENCE</scope>
    <source>
        <tissue evidence="5">Brain</tissue>
    </source>
</reference>
<dbReference type="SFLD" id="SFLDG01065">
    <property type="entry name" value="anaerobic_coproporphyrinogen-I"/>
    <property type="match status" value="1"/>
</dbReference>
<keyword evidence="3" id="KW-0496">Mitochondrion</keyword>
<dbReference type="NCBIfam" id="TIGR00539">
    <property type="entry name" value="hemN_rel"/>
    <property type="match status" value="1"/>
</dbReference>
<feature type="domain" description="Radical SAM core" evidence="4">
    <location>
        <begin position="31"/>
        <end position="267"/>
    </location>
</feature>
<dbReference type="InterPro" id="IPR004559">
    <property type="entry name" value="HemW-like"/>
</dbReference>
<dbReference type="Pfam" id="PF04055">
    <property type="entry name" value="Radical_SAM"/>
    <property type="match status" value="1"/>
</dbReference>
<evidence type="ECO:0000313" key="5">
    <source>
        <dbReference type="EMBL" id="SBP02895.1"/>
    </source>
</evidence>
<dbReference type="AlphaFoldDB" id="A0A1A7WB13"/>
<dbReference type="EMBL" id="HADW01001495">
    <property type="protein sequence ID" value="SBP02895.1"/>
    <property type="molecule type" value="Transcribed_RNA"/>
</dbReference>
<keyword evidence="3" id="KW-0143">Chaperone</keyword>
<dbReference type="GO" id="GO:0006779">
    <property type="term" value="P:porphyrin-containing compound biosynthetic process"/>
    <property type="evidence" value="ECO:0007669"/>
    <property type="project" value="InterPro"/>
</dbReference>
<proteinExistence type="inferred from homology"/>
<name>A0A1A7WB13_9TELE</name>
<comment type="similarity">
    <text evidence="1">Belongs to the anaerobic coproporphyrinogen-III oxidase family. HemW subfamily.</text>
</comment>
<dbReference type="PANTHER" id="PTHR13932">
    <property type="entry name" value="COPROPORPHYRINIGEN III OXIDASE"/>
    <property type="match status" value="1"/>
</dbReference>
<dbReference type="GO" id="GO:0051539">
    <property type="term" value="F:4 iron, 4 sulfur cluster binding"/>
    <property type="evidence" value="ECO:0007669"/>
    <property type="project" value="UniProtKB-UniRule"/>
</dbReference>
<dbReference type="PROSITE" id="PS51918">
    <property type="entry name" value="RADICAL_SAM"/>
    <property type="match status" value="1"/>
</dbReference>
<keyword evidence="3" id="KW-0004">4Fe-4S</keyword>
<dbReference type="SFLD" id="SFLDF00288">
    <property type="entry name" value="HemN-like__clustered_with_nucl"/>
    <property type="match status" value="1"/>
</dbReference>
<reference evidence="5" key="2">
    <citation type="submission" date="2016-06" db="EMBL/GenBank/DDBJ databases">
        <title>The genome of a short-lived fish provides insights into sex chromosome evolution and the genetic control of aging.</title>
        <authorList>
            <person name="Reichwald K."/>
            <person name="Felder M."/>
            <person name="Petzold A."/>
            <person name="Koch P."/>
            <person name="Groth M."/>
            <person name="Platzer M."/>
        </authorList>
    </citation>
    <scope>NUCLEOTIDE SEQUENCE</scope>
    <source>
        <tissue evidence="5">Brain</tissue>
    </source>
</reference>
<dbReference type="PANTHER" id="PTHR13932:SF5">
    <property type="entry name" value="RADICAL S-ADENOSYL METHIONINE DOMAIN-CONTAINING PROTEIN 1, MITOCHONDRIAL"/>
    <property type="match status" value="1"/>
</dbReference>
<gene>
    <name evidence="5" type="primary">RSAD1</name>
</gene>
<evidence type="ECO:0000259" key="4">
    <source>
        <dbReference type="PROSITE" id="PS51918"/>
    </source>
</evidence>
<evidence type="ECO:0000256" key="2">
    <source>
        <dbReference type="ARBA" id="ARBA00045130"/>
    </source>
</evidence>
<keyword evidence="3" id="KW-0809">Transit peptide</keyword>
<dbReference type="InterPro" id="IPR058240">
    <property type="entry name" value="rSAM_sf"/>
</dbReference>
<dbReference type="GO" id="GO:0004109">
    <property type="term" value="F:coproporphyrinogen oxidase activity"/>
    <property type="evidence" value="ECO:0007669"/>
    <property type="project" value="InterPro"/>
</dbReference>
<dbReference type="Pfam" id="PF06969">
    <property type="entry name" value="HemN_C"/>
    <property type="match status" value="1"/>
</dbReference>
<dbReference type="CDD" id="cd01335">
    <property type="entry name" value="Radical_SAM"/>
    <property type="match status" value="1"/>
</dbReference>
<dbReference type="InterPro" id="IPR023404">
    <property type="entry name" value="rSAM_horseshoe"/>
</dbReference>
<dbReference type="InterPro" id="IPR007197">
    <property type="entry name" value="rSAM"/>
</dbReference>
<keyword evidence="3" id="KW-0479">Metal-binding</keyword>
<dbReference type="InterPro" id="IPR034505">
    <property type="entry name" value="Coproporphyrinogen-III_oxidase"/>
</dbReference>
<sequence>MMRHALPAASRVLCCGPRRFSTETEDVCASQNLTREACLYVHWPYCLRRCTYCNFNKYIPKENNGHIVAQCLQRETETLLQLSQVSCITSVFFGGGTPSLAHPSTISVILETVSKQAKLQGEAEVTLEVNPTPEGRLKLADFHHAGVNRFSIGVQSLQDEDLNCLGRDHSSEEALKTITEARRLCPGRVSVDVMFGRPSQTAESWEVELSELLQICDDHLSLYQLTLERGTQLFKQVQCGNVTVPDDEVMSDMYQHARKTLHQHGFQQYEVSNFARNNSGSHHNLSYWKGKQYIGVGPGAHGRFVPVGEGGVSREARTQTLEPDLWIHEVQERGHGTRRRIQLSHLQLLEEVLVMGMRMTKGINHKHWELFSPELGLNEIFGVSVGVRELQQSGHLIMDDRGLRCSWDGLAILDSILPVLLVELERQIS</sequence>
<keyword evidence="3" id="KW-0411">Iron-sulfur</keyword>
<dbReference type="InterPro" id="IPR010723">
    <property type="entry name" value="HemN_C"/>
</dbReference>
<keyword evidence="3" id="KW-0949">S-adenosyl-L-methionine</keyword>
<keyword evidence="3" id="KW-0349">Heme</keyword>
<dbReference type="SFLD" id="SFLDF00562">
    <property type="entry name" value="HemN-like__clustered_with_heat"/>
    <property type="match status" value="1"/>
</dbReference>
<dbReference type="GO" id="GO:0046872">
    <property type="term" value="F:metal ion binding"/>
    <property type="evidence" value="ECO:0007669"/>
    <property type="project" value="UniProtKB-UniRule"/>
</dbReference>
<dbReference type="Gene3D" id="3.80.30.20">
    <property type="entry name" value="tm_1862 like domain"/>
    <property type="match status" value="1"/>
</dbReference>
<evidence type="ECO:0000256" key="3">
    <source>
        <dbReference type="RuleBase" id="RU364116"/>
    </source>
</evidence>
<dbReference type="SFLD" id="SFLDS00029">
    <property type="entry name" value="Radical_SAM"/>
    <property type="match status" value="1"/>
</dbReference>
<comment type="subcellular location">
    <subcellularLocation>
        <location evidence="3">Mitochondrion</location>
    </subcellularLocation>
</comment>
<dbReference type="SMART" id="SM00729">
    <property type="entry name" value="Elp3"/>
    <property type="match status" value="1"/>
</dbReference>
<organism evidence="5">
    <name type="scientific">Iconisemion striatum</name>
    <dbReference type="NCBI Taxonomy" id="60296"/>
    <lineage>
        <taxon>Eukaryota</taxon>
        <taxon>Metazoa</taxon>
        <taxon>Chordata</taxon>
        <taxon>Craniata</taxon>
        <taxon>Vertebrata</taxon>
        <taxon>Euteleostomi</taxon>
        <taxon>Actinopterygii</taxon>
        <taxon>Neopterygii</taxon>
        <taxon>Teleostei</taxon>
        <taxon>Neoteleostei</taxon>
        <taxon>Acanthomorphata</taxon>
        <taxon>Ovalentaria</taxon>
        <taxon>Atherinomorphae</taxon>
        <taxon>Cyprinodontiformes</taxon>
        <taxon>Nothobranchiidae</taxon>
        <taxon>Iconisemion</taxon>
    </lineage>
</organism>
<dbReference type="InterPro" id="IPR006638">
    <property type="entry name" value="Elp3/MiaA/NifB-like_rSAM"/>
</dbReference>
<protein>
    <recommendedName>
        <fullName evidence="3">Radical S-adenosyl methionine domain-containing protein</fullName>
    </recommendedName>
</protein>
<accession>A0A1A7WB13</accession>
<comment type="function">
    <text evidence="2 3">May be a heme chaperone, appears to bind heme. Homologous bacterial proteins do not have oxygen-independent coproporphyrinogen-III oxidase activity. Binds 1 [4Fe-4S] cluster. The cluster is coordinated with 3 cysteines and an exchangeable S-adenosyl-L-methionine.</text>
</comment>
<evidence type="ECO:0000256" key="1">
    <source>
        <dbReference type="ARBA" id="ARBA00006100"/>
    </source>
</evidence>
<dbReference type="SUPFAM" id="SSF102114">
    <property type="entry name" value="Radical SAM enzymes"/>
    <property type="match status" value="1"/>
</dbReference>
<dbReference type="GO" id="GO:0005739">
    <property type="term" value="C:mitochondrion"/>
    <property type="evidence" value="ECO:0007669"/>
    <property type="project" value="UniProtKB-SubCell"/>
</dbReference>
<keyword evidence="3" id="KW-0408">Iron</keyword>